<feature type="region of interest" description="Disordered" evidence="1">
    <location>
        <begin position="190"/>
        <end position="231"/>
    </location>
</feature>
<dbReference type="EMBL" id="PZQS01000004">
    <property type="protein sequence ID" value="PVD32896.1"/>
    <property type="molecule type" value="Genomic_DNA"/>
</dbReference>
<comment type="caution">
    <text evidence="4">The sequence shown here is derived from an EMBL/GenBank/DDBJ whole genome shotgun (WGS) entry which is preliminary data.</text>
</comment>
<dbReference type="STRING" id="400727.A0A2T7PHJ7"/>
<feature type="chain" id="PRO_5015706086" description="Mannosylglycerate hydrolase MGH1-like glycoside hydrolase domain-containing protein" evidence="2">
    <location>
        <begin position="20"/>
        <end position="1168"/>
    </location>
</feature>
<feature type="signal peptide" evidence="2">
    <location>
        <begin position="1"/>
        <end position="19"/>
    </location>
</feature>
<keyword evidence="2" id="KW-0732">Signal</keyword>
<evidence type="ECO:0000259" key="3">
    <source>
        <dbReference type="Pfam" id="PF22422"/>
    </source>
</evidence>
<evidence type="ECO:0000256" key="1">
    <source>
        <dbReference type="SAM" id="MobiDB-lite"/>
    </source>
</evidence>
<reference evidence="4 5" key="1">
    <citation type="submission" date="2018-04" db="EMBL/GenBank/DDBJ databases">
        <title>The genome of golden apple snail Pomacea canaliculata provides insight into stress tolerance and invasive adaptation.</title>
        <authorList>
            <person name="Liu C."/>
            <person name="Liu B."/>
            <person name="Ren Y."/>
            <person name="Zhang Y."/>
            <person name="Wang H."/>
            <person name="Li S."/>
            <person name="Jiang F."/>
            <person name="Yin L."/>
            <person name="Zhang G."/>
            <person name="Qian W."/>
            <person name="Fan W."/>
        </authorList>
    </citation>
    <scope>NUCLEOTIDE SEQUENCE [LARGE SCALE GENOMIC DNA]</scope>
    <source>
        <strain evidence="4">SZHN2017</strain>
        <tissue evidence="4">Muscle</tissue>
    </source>
</reference>
<dbReference type="OrthoDB" id="14419at2759"/>
<evidence type="ECO:0000313" key="4">
    <source>
        <dbReference type="EMBL" id="PVD32896.1"/>
    </source>
</evidence>
<dbReference type="SUPFAM" id="SSF48208">
    <property type="entry name" value="Six-hairpin glycosidases"/>
    <property type="match status" value="1"/>
</dbReference>
<gene>
    <name evidence="4" type="ORF">C0Q70_08343</name>
</gene>
<feature type="compositionally biased region" description="Basic and acidic residues" evidence="1">
    <location>
        <begin position="212"/>
        <end position="231"/>
    </location>
</feature>
<keyword evidence="5" id="KW-1185">Reference proteome</keyword>
<organism evidence="4 5">
    <name type="scientific">Pomacea canaliculata</name>
    <name type="common">Golden apple snail</name>
    <dbReference type="NCBI Taxonomy" id="400727"/>
    <lineage>
        <taxon>Eukaryota</taxon>
        <taxon>Metazoa</taxon>
        <taxon>Spiralia</taxon>
        <taxon>Lophotrochozoa</taxon>
        <taxon>Mollusca</taxon>
        <taxon>Gastropoda</taxon>
        <taxon>Caenogastropoda</taxon>
        <taxon>Architaenioglossa</taxon>
        <taxon>Ampullarioidea</taxon>
        <taxon>Ampullariidae</taxon>
        <taxon>Pomacea</taxon>
    </lineage>
</organism>
<dbReference type="InterPro" id="IPR004888">
    <property type="entry name" value="Glycoside_hydrolase_63"/>
</dbReference>
<dbReference type="InterPro" id="IPR054491">
    <property type="entry name" value="MGH1-like_GH"/>
</dbReference>
<dbReference type="Pfam" id="PF22422">
    <property type="entry name" value="MGH1-like_GH"/>
    <property type="match status" value="1"/>
</dbReference>
<dbReference type="GO" id="GO:0009311">
    <property type="term" value="P:oligosaccharide metabolic process"/>
    <property type="evidence" value="ECO:0007669"/>
    <property type="project" value="InterPro"/>
</dbReference>
<name>A0A2T7PHJ7_POMCA</name>
<dbReference type="Proteomes" id="UP000245119">
    <property type="component" value="Linkage Group LG4"/>
</dbReference>
<accession>A0A2T7PHJ7</accession>
<proteinExistence type="predicted"/>
<feature type="domain" description="Mannosylglycerate hydrolase MGH1-like glycoside hydrolase" evidence="3">
    <location>
        <begin position="956"/>
        <end position="1129"/>
    </location>
</feature>
<evidence type="ECO:0000256" key="2">
    <source>
        <dbReference type="SAM" id="SignalP"/>
    </source>
</evidence>
<evidence type="ECO:0000313" key="5">
    <source>
        <dbReference type="Proteomes" id="UP000245119"/>
    </source>
</evidence>
<dbReference type="AlphaFoldDB" id="A0A2T7PHJ7"/>
<feature type="region of interest" description="Disordered" evidence="1">
    <location>
        <begin position="1147"/>
        <end position="1168"/>
    </location>
</feature>
<dbReference type="InterPro" id="IPR012341">
    <property type="entry name" value="6hp_glycosidase-like_sf"/>
</dbReference>
<protein>
    <recommendedName>
        <fullName evidence="3">Mannosylglycerate hydrolase MGH1-like glycoside hydrolase domain-containing protein</fullName>
    </recommendedName>
</protein>
<dbReference type="PANTHER" id="PTHR10412:SF10">
    <property type="entry name" value="GLYCOSYL HYDROLASE FAMILY 63 C-TERMINAL DOMAIN-CONTAINING PROTEIN"/>
    <property type="match status" value="1"/>
</dbReference>
<dbReference type="PANTHER" id="PTHR10412">
    <property type="entry name" value="MANNOSYL-OLIGOSACCHARIDE GLUCOSIDASE"/>
    <property type="match status" value="1"/>
</dbReference>
<sequence length="1168" mass="131690">MTTWTTAGLLLATATVVSSFAIGIGPGIGPGFGPGIGPGIGPIGPGLVHHLGHGFPGIIPGPHGIHPLPLPHGLPKHVPHGLPLPLPHGFPFPVPHGFPVPVLHEVHVPVPVPIPVQQEVPVPMPFPHHVPSEPLLHPGNKFVPAGDYHAVSPYLGVLLPHLWRGPVQEACGQSTINTFPPMLATTISEEKKESCEDLEGSGEPLEKKRKVLGSEESQRTETRETDRQAENKRTENVICVEDQPGSAYHEEKEEESIDNNNCNHPGYVITGDGKIVYEHGSLEESFDHVDDPMFWGPYLSERQWGTVREDYSDDHNCWEHITYEDATSHAYVSGEDGLLGVSDRFQLLCASLALWNGKDTILKERLFGLTSVEGNHGEDLKELYYYLDNIPDHSYMRALYKYPQVAFPYHQLRDENKARSFADPEFEIIDTGVFENGYWDISVEYAKTDKLGLVCRIIAVNCGQDAETLHILPQFYFRNTGRVKEPLPNVPRNQQMLMSKADNESINISYHLGHWRLQFLSPDYTKSPTLLFTNNITRPSRDDYSDGVRLFTKDAFHRFIVDDVKEAVNPAQNGTKCGALYVVTVPPGGHACVYWKIESNFASTKINIDHLRKLFIDRKAEADAFYQTVTTGKWSADEANIARQALAGLLWSKQYYCFDVKSWMQDYMKCSQNKGKKIRNSGWHHLNNHDILLMPDKWEFPWYAGWDLAIQAVLYSRFDINFAKQQLLVFLSDRYMHPRGQIPGCEFDLGEANPPLQAWACLQIYQRDGKSDTDFLKRCFNRLLLNYGWWCSLEYEDSRIYGRGFLGMDNISVVNRSGSLPPGWSLVQADCTGWVACLCLWLLKMTVELGRKDSTYFDLMSKFLTHFVDIAVAINKHIDNGGLWHEGDQFLYDVFYTPSGHKPIHLRSIAGLVPLLACTIISLRALPVASAAFSHHIDQHPQHVTRLNDDEVFLSLLPWERVRALLEHVFSEEEFLSPYGIRSLSKVHAAHPLDMEVGNEKFSVKYAPGESDSAAFGGNSNWRGPVWLCMNYLLLGSLDTYHLKGLRTSHPILIHHPSLSPSHPVTLSAAIRDLERRLLAIFLRDAQGSRPLHGSDDRYSKDPKWRHLILFYEYFHAETGRGCGASHQTGWTGLVLELLFRFHRSRPKSVSKHTPPLRDMGGKLSSAS</sequence>
<dbReference type="InterPro" id="IPR008928">
    <property type="entry name" value="6-hairpin_glycosidase_sf"/>
</dbReference>
<dbReference type="Gene3D" id="1.50.10.10">
    <property type="match status" value="1"/>
</dbReference>
<dbReference type="GO" id="GO:0004573">
    <property type="term" value="F:Glc3Man9GlcNAc2 oligosaccharide glucosidase activity"/>
    <property type="evidence" value="ECO:0007669"/>
    <property type="project" value="InterPro"/>
</dbReference>